<comment type="caution">
    <text evidence="3">The sequence shown here is derived from an EMBL/GenBank/DDBJ whole genome shotgun (WGS) entry which is preliminary data.</text>
</comment>
<evidence type="ECO:0000313" key="3">
    <source>
        <dbReference type="EMBL" id="KAL1851023.1"/>
    </source>
</evidence>
<dbReference type="SUPFAM" id="SSF53335">
    <property type="entry name" value="S-adenosyl-L-methionine-dependent methyltransferases"/>
    <property type="match status" value="1"/>
</dbReference>
<organism evidence="3 4">
    <name type="scientific">Diaporthe australafricana</name>
    <dbReference type="NCBI Taxonomy" id="127596"/>
    <lineage>
        <taxon>Eukaryota</taxon>
        <taxon>Fungi</taxon>
        <taxon>Dikarya</taxon>
        <taxon>Ascomycota</taxon>
        <taxon>Pezizomycotina</taxon>
        <taxon>Sordariomycetes</taxon>
        <taxon>Sordariomycetidae</taxon>
        <taxon>Diaporthales</taxon>
        <taxon>Diaporthaceae</taxon>
        <taxon>Diaporthe</taxon>
    </lineage>
</organism>
<dbReference type="PANTHER" id="PTHR43591:SF102">
    <property type="entry name" value="S-ADENOSYL-L-METHIONINE-DEPENDENT METHYLTRANSFERASE"/>
    <property type="match status" value="1"/>
</dbReference>
<accession>A0ABR3W234</accession>
<feature type="compositionally biased region" description="Polar residues" evidence="2">
    <location>
        <begin position="1"/>
        <end position="15"/>
    </location>
</feature>
<dbReference type="PANTHER" id="PTHR43591">
    <property type="entry name" value="METHYLTRANSFERASE"/>
    <property type="match status" value="1"/>
</dbReference>
<dbReference type="InterPro" id="IPR029063">
    <property type="entry name" value="SAM-dependent_MTases_sf"/>
</dbReference>
<protein>
    <recommendedName>
        <fullName evidence="5">S-adenosyl-L-methionine-dependent methyltransferase</fullName>
    </recommendedName>
</protein>
<gene>
    <name evidence="3" type="ORF">Daus18300_012693</name>
</gene>
<dbReference type="EMBL" id="JAWRVE010000178">
    <property type="protein sequence ID" value="KAL1851023.1"/>
    <property type="molecule type" value="Genomic_DNA"/>
</dbReference>
<proteinExistence type="inferred from homology"/>
<comment type="similarity">
    <text evidence="1">Belongs to the methyltransferase superfamily. LaeA methyltransferase family.</text>
</comment>
<evidence type="ECO:0000256" key="1">
    <source>
        <dbReference type="ARBA" id="ARBA00038158"/>
    </source>
</evidence>
<dbReference type="Gene3D" id="3.40.50.150">
    <property type="entry name" value="Vaccinia Virus protein VP39"/>
    <property type="match status" value="1"/>
</dbReference>
<feature type="region of interest" description="Disordered" evidence="2">
    <location>
        <begin position="1"/>
        <end position="47"/>
    </location>
</feature>
<dbReference type="Pfam" id="PF13489">
    <property type="entry name" value="Methyltransf_23"/>
    <property type="match status" value="1"/>
</dbReference>
<feature type="compositionally biased region" description="Basic and acidic residues" evidence="2">
    <location>
        <begin position="17"/>
        <end position="26"/>
    </location>
</feature>
<dbReference type="CDD" id="cd02440">
    <property type="entry name" value="AdoMet_MTases"/>
    <property type="match status" value="1"/>
</dbReference>
<evidence type="ECO:0008006" key="5">
    <source>
        <dbReference type="Google" id="ProtNLM"/>
    </source>
</evidence>
<keyword evidence="4" id="KW-1185">Reference proteome</keyword>
<dbReference type="Proteomes" id="UP001583177">
    <property type="component" value="Unassembled WGS sequence"/>
</dbReference>
<sequence length="306" mass="34227">MSRQQSPASSRSFQSPDIHKRDRTSADDFSQLSSHEDSKALSDDGTETETIELTGHSDFSHALYRLMLDDKLAAAPIREPEHALDIGTGTGIWALQFAEENPTCQVTGTDLSLIQPLSWMPNCQFVMENSELQDWVFPHKFDYIHLRGMTACFNDVETVMRKALHALATGGWIEFQEGCFNPHGVPDDDALEDTAIGRWCKLVAAGAAKSGRDLTKARLYKQLLTKTGFVDVHERVIHVPCGPWPKVSKVKLMGVYMANTFRMGAIDSFKMLLGASGELSPSEMDELSEQVKEDVQNPDIRWYMPM</sequence>
<reference evidence="3 4" key="1">
    <citation type="journal article" date="2024" name="IMA Fungus">
        <title>IMA Genome - F19 : A genome assembly and annotation guide to empower mycologists, including annotated draft genome sequences of Ceratocystis pirilliformis, Diaporthe australafricana, Fusarium ophioides, Paecilomyces lecythidis, and Sporothrix stenoceras.</title>
        <authorList>
            <person name="Aylward J."/>
            <person name="Wilson A.M."/>
            <person name="Visagie C.M."/>
            <person name="Spraker J."/>
            <person name="Barnes I."/>
            <person name="Buitendag C."/>
            <person name="Ceriani C."/>
            <person name="Del Mar Angel L."/>
            <person name="du Plessis D."/>
            <person name="Fuchs T."/>
            <person name="Gasser K."/>
            <person name="Kramer D."/>
            <person name="Li W."/>
            <person name="Munsamy K."/>
            <person name="Piso A."/>
            <person name="Price J.L."/>
            <person name="Sonnekus B."/>
            <person name="Thomas C."/>
            <person name="van der Nest A."/>
            <person name="van Dijk A."/>
            <person name="van Heerden A."/>
            <person name="van Vuuren N."/>
            <person name="Yilmaz N."/>
            <person name="Duong T.A."/>
            <person name="van der Merwe N.A."/>
            <person name="Wingfield M.J."/>
            <person name="Wingfield B.D."/>
        </authorList>
    </citation>
    <scope>NUCLEOTIDE SEQUENCE [LARGE SCALE GENOMIC DNA]</scope>
    <source>
        <strain evidence="3 4">CMW 18300</strain>
    </source>
</reference>
<evidence type="ECO:0000313" key="4">
    <source>
        <dbReference type="Proteomes" id="UP001583177"/>
    </source>
</evidence>
<name>A0ABR3W234_9PEZI</name>
<evidence type="ECO:0000256" key="2">
    <source>
        <dbReference type="SAM" id="MobiDB-lite"/>
    </source>
</evidence>